<accession>A0A494XXX0</accession>
<feature type="region of interest" description="Disordered" evidence="1">
    <location>
        <begin position="28"/>
        <end position="58"/>
    </location>
</feature>
<protein>
    <submittedName>
        <fullName evidence="2">Uncharacterized protein</fullName>
    </submittedName>
</protein>
<dbReference type="PROSITE" id="PS51257">
    <property type="entry name" value="PROKAR_LIPOPROTEIN"/>
    <property type="match status" value="1"/>
</dbReference>
<organism evidence="2 3">
    <name type="scientific">Cohnella endophytica</name>
    <dbReference type="NCBI Taxonomy" id="2419778"/>
    <lineage>
        <taxon>Bacteria</taxon>
        <taxon>Bacillati</taxon>
        <taxon>Bacillota</taxon>
        <taxon>Bacilli</taxon>
        <taxon>Bacillales</taxon>
        <taxon>Paenibacillaceae</taxon>
        <taxon>Cohnella</taxon>
    </lineage>
</organism>
<keyword evidence="3" id="KW-1185">Reference proteome</keyword>
<comment type="caution">
    <text evidence="2">The sequence shown here is derived from an EMBL/GenBank/DDBJ whole genome shotgun (WGS) entry which is preliminary data.</text>
</comment>
<proteinExistence type="predicted"/>
<evidence type="ECO:0000256" key="1">
    <source>
        <dbReference type="SAM" id="MobiDB-lite"/>
    </source>
</evidence>
<dbReference type="OrthoDB" id="1707591at2"/>
<evidence type="ECO:0000313" key="2">
    <source>
        <dbReference type="EMBL" id="RKP53869.1"/>
    </source>
</evidence>
<gene>
    <name evidence="2" type="ORF">D7Z26_10760</name>
</gene>
<dbReference type="Proteomes" id="UP000282076">
    <property type="component" value="Unassembled WGS sequence"/>
</dbReference>
<dbReference type="EMBL" id="RBZM01000005">
    <property type="protein sequence ID" value="RKP53869.1"/>
    <property type="molecule type" value="Genomic_DNA"/>
</dbReference>
<feature type="compositionally biased region" description="Low complexity" evidence="1">
    <location>
        <begin position="33"/>
        <end position="58"/>
    </location>
</feature>
<dbReference type="AlphaFoldDB" id="A0A494XXX0"/>
<evidence type="ECO:0000313" key="3">
    <source>
        <dbReference type="Proteomes" id="UP000282076"/>
    </source>
</evidence>
<sequence>MTFRSNSIVILTALTLVLGGCGVNNTGSDSPTESAFPSPSKASPSESSSPSPSQDQSPTILNEFRQLASSNPSADKLVASLKKGIGQVRQEQADEMMRALESYYVKNLPELEKKFDADNVQRKLSSLLWPIDEQQIDALTDDSFKQLLKTTIAGGYKLETSEGYFFPIVDYGKLLTYGDQTTSTAMKAYLGVLALESDNASAGDGGLIISLDELEDRALAAESYVVTFPDTPERTKVEDRFVNYLSMYLIGLDNTPIFDYETFHLLPEVKKQYEQMAADHGGTVIGQLTEQLLQIAAESKDALFVKDKNGEQKDIPAVKQFRDQLEAKARSLLAAGKK</sequence>
<dbReference type="RefSeq" id="WP_120976725.1">
    <property type="nucleotide sequence ID" value="NZ_RBZM01000005.1"/>
</dbReference>
<name>A0A494XXX0_9BACL</name>
<reference evidence="2 3" key="1">
    <citation type="submission" date="2018-10" db="EMBL/GenBank/DDBJ databases">
        <title>Cohnella sp. M2MS4P-1, whole genome shotgun sequence.</title>
        <authorList>
            <person name="Tuo L."/>
        </authorList>
    </citation>
    <scope>NUCLEOTIDE SEQUENCE [LARGE SCALE GENOMIC DNA]</scope>
    <source>
        <strain evidence="2 3">M2MS4P-1</strain>
    </source>
</reference>